<protein>
    <submittedName>
        <fullName evidence="1">Clavaminate synthase-like protein</fullName>
    </submittedName>
</protein>
<reference evidence="1" key="2">
    <citation type="journal article" date="2022" name="New Phytol.">
        <title>Evolutionary transition to the ectomycorrhizal habit in the genomes of a hyperdiverse lineage of mushroom-forming fungi.</title>
        <authorList>
            <person name="Looney B."/>
            <person name="Miyauchi S."/>
            <person name="Morin E."/>
            <person name="Drula E."/>
            <person name="Courty P.E."/>
            <person name="Kohler A."/>
            <person name="Kuo A."/>
            <person name="LaButti K."/>
            <person name="Pangilinan J."/>
            <person name="Lipzen A."/>
            <person name="Riley R."/>
            <person name="Andreopoulos W."/>
            <person name="He G."/>
            <person name="Johnson J."/>
            <person name="Nolan M."/>
            <person name="Tritt A."/>
            <person name="Barry K.W."/>
            <person name="Grigoriev I.V."/>
            <person name="Nagy L.G."/>
            <person name="Hibbett D."/>
            <person name="Henrissat B."/>
            <person name="Matheny P.B."/>
            <person name="Labbe J."/>
            <person name="Martin F.M."/>
        </authorList>
    </citation>
    <scope>NUCLEOTIDE SEQUENCE</scope>
    <source>
        <strain evidence="1">HHB10654</strain>
    </source>
</reference>
<comment type="caution">
    <text evidence="1">The sequence shown here is derived from an EMBL/GenBank/DDBJ whole genome shotgun (WGS) entry which is preliminary data.</text>
</comment>
<keyword evidence="2" id="KW-1185">Reference proteome</keyword>
<dbReference type="EMBL" id="MU277207">
    <property type="protein sequence ID" value="KAI0062536.1"/>
    <property type="molecule type" value="Genomic_DNA"/>
</dbReference>
<accession>A0ACB8T371</accession>
<evidence type="ECO:0000313" key="1">
    <source>
        <dbReference type="EMBL" id="KAI0062536.1"/>
    </source>
</evidence>
<name>A0ACB8T371_9AGAM</name>
<proteinExistence type="predicted"/>
<organism evidence="1 2">
    <name type="scientific">Artomyces pyxidatus</name>
    <dbReference type="NCBI Taxonomy" id="48021"/>
    <lineage>
        <taxon>Eukaryota</taxon>
        <taxon>Fungi</taxon>
        <taxon>Dikarya</taxon>
        <taxon>Basidiomycota</taxon>
        <taxon>Agaricomycotina</taxon>
        <taxon>Agaricomycetes</taxon>
        <taxon>Russulales</taxon>
        <taxon>Auriscalpiaceae</taxon>
        <taxon>Artomyces</taxon>
    </lineage>
</organism>
<gene>
    <name evidence="1" type="ORF">BV25DRAFT_1804005</name>
</gene>
<reference evidence="1" key="1">
    <citation type="submission" date="2021-03" db="EMBL/GenBank/DDBJ databases">
        <authorList>
            <consortium name="DOE Joint Genome Institute"/>
            <person name="Ahrendt S."/>
            <person name="Looney B.P."/>
            <person name="Miyauchi S."/>
            <person name="Morin E."/>
            <person name="Drula E."/>
            <person name="Courty P.E."/>
            <person name="Chicoki N."/>
            <person name="Fauchery L."/>
            <person name="Kohler A."/>
            <person name="Kuo A."/>
            <person name="Labutti K."/>
            <person name="Pangilinan J."/>
            <person name="Lipzen A."/>
            <person name="Riley R."/>
            <person name="Andreopoulos W."/>
            <person name="He G."/>
            <person name="Johnson J."/>
            <person name="Barry K.W."/>
            <person name="Grigoriev I.V."/>
            <person name="Nagy L."/>
            <person name="Hibbett D."/>
            <person name="Henrissat B."/>
            <person name="Matheny P.B."/>
            <person name="Labbe J."/>
            <person name="Martin F."/>
        </authorList>
    </citation>
    <scope>NUCLEOTIDE SEQUENCE</scope>
    <source>
        <strain evidence="1">HHB10654</strain>
    </source>
</reference>
<dbReference type="Proteomes" id="UP000814140">
    <property type="component" value="Unassembled WGS sequence"/>
</dbReference>
<sequence length="396" mass="44194">MPIELAPLPLPPSADASSFVEFGKEVKGIDPGKLSPEELEEIRVLLYKHDTLLFRNCELSPEQQYALTKAFDPDTETYGHGNYKSEAAKKSILHPYHTHIPRVPQVQLIGHGVVRDHEGIAVAELQHPSHKSFHQTHLTAEDEAAGFTRFYRWHIDAALYDREPPKVTTLYGISVPQGPKQVVRYEDGTGDELLVPLGTTAFVSGRTMFEILPPELKSVAVRARVRYAPHPYEWMSTAGAMSTGLGLETEGKEKPLSELAEWKEEDVKVYPVLWKNPVTDALHFEVHPAGVQELFVAPLPTGAKREGALYPDGVHLTDLKELRDLLYRMQRPGIAPSLVYPHDWHEKDLVLFHNRGVMHSIVGVFGPGQVRVFHQCNLAASSGPVGPSDEDVIKWA</sequence>
<evidence type="ECO:0000313" key="2">
    <source>
        <dbReference type="Proteomes" id="UP000814140"/>
    </source>
</evidence>